<dbReference type="InterPro" id="IPR036676">
    <property type="entry name" value="PurM-like_C_sf"/>
</dbReference>
<feature type="binding site" evidence="1">
    <location>
        <position position="27"/>
    </location>
    <ligand>
        <name>Mg(2+)</name>
        <dbReference type="ChEBI" id="CHEBI:18420"/>
        <label>4</label>
    </ligand>
</feature>
<dbReference type="EMBL" id="FMYI01000004">
    <property type="protein sequence ID" value="SDC13145.1"/>
    <property type="molecule type" value="Genomic_DNA"/>
</dbReference>
<evidence type="ECO:0000313" key="5">
    <source>
        <dbReference type="Proteomes" id="UP000242949"/>
    </source>
</evidence>
<keyword evidence="1" id="KW-0067">ATP-binding</keyword>
<sequence length="320" mass="35724">MDEFEFIKQIKPNYYRHDTIIKGIGDDAAVFRQPYQDVVTAVDTFVEGIHFSKKTMDPFHIGYRVLAANISDMAAMGATPVSYLISLVVPKEWTDEELIAIYKGMESISKAYKIDLIGGDTVSGDQLVLSVTINGKVEKDKVRLRHHVRSGDVLFVTGTLGDSACGLDLLLSDDPRVESHRYLIDRHRLPTPRVDFAERLKVLNRVALNDISDGISSEANELAESSGVSIYLDYDQLPISDELRSIQSNKQEEFILAGGEDFELLGAVSEKDWPIVQEAAEKSNLTVTQVGYATDGDSTVYIHQDEKVRLLKRGGYVHRN</sequence>
<dbReference type="AlphaFoldDB" id="A0A1G6J4F0"/>
<feature type="binding site" evidence="1">
    <location>
        <position position="316"/>
    </location>
    <ligand>
        <name>substrate</name>
    </ligand>
</feature>
<dbReference type="NCBIfam" id="TIGR01379">
    <property type="entry name" value="thiL"/>
    <property type="match status" value="1"/>
</dbReference>
<comment type="pathway">
    <text evidence="1">Cofactor biosynthesis; thiamine diphosphate biosynthesis; thiamine diphosphate from thiamine phosphate: step 1/1.</text>
</comment>
<dbReference type="Pfam" id="PF02769">
    <property type="entry name" value="AIRS_C"/>
    <property type="match status" value="1"/>
</dbReference>
<dbReference type="Pfam" id="PF00586">
    <property type="entry name" value="AIRS"/>
    <property type="match status" value="1"/>
</dbReference>
<dbReference type="PANTHER" id="PTHR30270">
    <property type="entry name" value="THIAMINE-MONOPHOSPHATE KINASE"/>
    <property type="match status" value="1"/>
</dbReference>
<dbReference type="GO" id="GO:0000287">
    <property type="term" value="F:magnesium ion binding"/>
    <property type="evidence" value="ECO:0007669"/>
    <property type="project" value="UniProtKB-UniRule"/>
</dbReference>
<feature type="binding site" evidence="1">
    <location>
        <begin position="119"/>
        <end position="120"/>
    </location>
    <ligand>
        <name>ATP</name>
        <dbReference type="ChEBI" id="CHEBI:30616"/>
    </ligand>
</feature>
<dbReference type="RefSeq" id="WP_090795285.1">
    <property type="nucleotide sequence ID" value="NZ_FMYI01000004.1"/>
</dbReference>
<evidence type="ECO:0000259" key="2">
    <source>
        <dbReference type="Pfam" id="PF00586"/>
    </source>
</evidence>
<feature type="binding site" evidence="1">
    <location>
        <position position="213"/>
    </location>
    <ligand>
        <name>Mg(2+)</name>
        <dbReference type="ChEBI" id="CHEBI:18420"/>
        <label>5</label>
    </ligand>
</feature>
<evidence type="ECO:0000313" key="4">
    <source>
        <dbReference type="EMBL" id="SDC13145.1"/>
    </source>
</evidence>
<feature type="binding site" evidence="1">
    <location>
        <position position="210"/>
    </location>
    <ligand>
        <name>Mg(2+)</name>
        <dbReference type="ChEBI" id="CHEBI:18420"/>
        <label>3</label>
    </ligand>
</feature>
<feature type="domain" description="PurM-like N-terminal" evidence="2">
    <location>
        <begin position="25"/>
        <end position="137"/>
    </location>
</feature>
<proteinExistence type="inferred from homology"/>
<feature type="binding site" evidence="1">
    <location>
        <position position="212"/>
    </location>
    <ligand>
        <name>ATP</name>
        <dbReference type="ChEBI" id="CHEBI:30616"/>
    </ligand>
</feature>
<dbReference type="SUPFAM" id="SSF55326">
    <property type="entry name" value="PurM N-terminal domain-like"/>
    <property type="match status" value="1"/>
</dbReference>
<accession>A0A1G6J4F0</accession>
<keyword evidence="5" id="KW-1185">Reference proteome</keyword>
<keyword evidence="1" id="KW-0784">Thiamine biosynthesis</keyword>
<feature type="binding site" evidence="1">
    <location>
        <position position="120"/>
    </location>
    <ligand>
        <name>Mg(2+)</name>
        <dbReference type="ChEBI" id="CHEBI:18420"/>
        <label>1</label>
    </ligand>
</feature>
<feature type="domain" description="PurM-like C-terminal" evidence="3">
    <location>
        <begin position="149"/>
        <end position="300"/>
    </location>
</feature>
<dbReference type="PIRSF" id="PIRSF005303">
    <property type="entry name" value="Thiam_monoph_kin"/>
    <property type="match status" value="1"/>
</dbReference>
<comment type="catalytic activity">
    <reaction evidence="1">
        <text>thiamine phosphate + ATP = thiamine diphosphate + ADP</text>
        <dbReference type="Rhea" id="RHEA:15913"/>
        <dbReference type="ChEBI" id="CHEBI:30616"/>
        <dbReference type="ChEBI" id="CHEBI:37575"/>
        <dbReference type="ChEBI" id="CHEBI:58937"/>
        <dbReference type="ChEBI" id="CHEBI:456216"/>
        <dbReference type="EC" id="2.7.4.16"/>
    </reaction>
</comment>
<comment type="function">
    <text evidence="1">Catalyzes the ATP-dependent phosphorylation of thiamine-monophosphate (TMP) to form thiamine-pyrophosphate (TPP), the active form of vitamin B1.</text>
</comment>
<dbReference type="GO" id="GO:0009229">
    <property type="term" value="P:thiamine diphosphate biosynthetic process"/>
    <property type="evidence" value="ECO:0007669"/>
    <property type="project" value="UniProtKB-UniRule"/>
</dbReference>
<dbReference type="InterPro" id="IPR010918">
    <property type="entry name" value="PurM-like_C_dom"/>
</dbReference>
<keyword evidence="1" id="KW-0808">Transferase</keyword>
<comment type="caution">
    <text evidence="1">Lacks conserved residue(s) required for the propagation of feature annotation.</text>
</comment>
<dbReference type="InterPro" id="IPR016188">
    <property type="entry name" value="PurM-like_N"/>
</dbReference>
<evidence type="ECO:0000256" key="1">
    <source>
        <dbReference type="HAMAP-Rule" id="MF_02128"/>
    </source>
</evidence>
<feature type="binding site" evidence="1">
    <location>
        <position position="72"/>
    </location>
    <ligand>
        <name>Mg(2+)</name>
        <dbReference type="ChEBI" id="CHEBI:18420"/>
        <label>4</label>
    </ligand>
</feature>
<feature type="binding site" evidence="1">
    <location>
        <position position="102"/>
    </location>
    <ligand>
        <name>ATP</name>
        <dbReference type="ChEBI" id="CHEBI:30616"/>
    </ligand>
</feature>
<dbReference type="EC" id="2.7.4.16" evidence="1"/>
<dbReference type="GO" id="GO:0009030">
    <property type="term" value="F:thiamine-phosphate kinase activity"/>
    <property type="evidence" value="ECO:0007669"/>
    <property type="project" value="UniProtKB-UniRule"/>
</dbReference>
<dbReference type="GO" id="GO:0005524">
    <property type="term" value="F:ATP binding"/>
    <property type="evidence" value="ECO:0007669"/>
    <property type="project" value="UniProtKB-UniRule"/>
</dbReference>
<name>A0A1G6J4F0_9BACI</name>
<feature type="binding site" evidence="1">
    <location>
        <position position="145"/>
    </location>
    <ligand>
        <name>ATP</name>
        <dbReference type="ChEBI" id="CHEBI:30616"/>
    </ligand>
</feature>
<feature type="binding site" evidence="1">
    <location>
        <position position="260"/>
    </location>
    <ligand>
        <name>substrate</name>
    </ligand>
</feature>
<feature type="binding site" evidence="1">
    <location>
        <position position="43"/>
    </location>
    <ligand>
        <name>Mg(2+)</name>
        <dbReference type="ChEBI" id="CHEBI:18420"/>
        <label>1</label>
    </ligand>
</feature>
<feature type="binding site" evidence="1">
    <location>
        <position position="72"/>
    </location>
    <ligand>
        <name>Mg(2+)</name>
        <dbReference type="ChEBI" id="CHEBI:18420"/>
        <label>3</label>
    </ligand>
</feature>
<dbReference type="HAMAP" id="MF_02128">
    <property type="entry name" value="TMP_kinase"/>
    <property type="match status" value="1"/>
</dbReference>
<dbReference type="Proteomes" id="UP000242949">
    <property type="component" value="Unassembled WGS sequence"/>
</dbReference>
<evidence type="ECO:0000259" key="3">
    <source>
        <dbReference type="Pfam" id="PF02769"/>
    </source>
</evidence>
<feature type="binding site" evidence="1">
    <location>
        <position position="72"/>
    </location>
    <ligand>
        <name>Mg(2+)</name>
        <dbReference type="ChEBI" id="CHEBI:18420"/>
        <label>2</label>
    </ligand>
</feature>
<dbReference type="PANTHER" id="PTHR30270:SF0">
    <property type="entry name" value="THIAMINE-MONOPHOSPHATE KINASE"/>
    <property type="match status" value="1"/>
</dbReference>
<dbReference type="InterPro" id="IPR036921">
    <property type="entry name" value="PurM-like_N_sf"/>
</dbReference>
<dbReference type="UniPathway" id="UPA00060">
    <property type="reaction ID" value="UER00142"/>
</dbReference>
<feature type="binding site" evidence="1">
    <location>
        <position position="27"/>
    </location>
    <ligand>
        <name>Mg(2+)</name>
        <dbReference type="ChEBI" id="CHEBI:18420"/>
        <label>3</label>
    </ligand>
</feature>
<dbReference type="InterPro" id="IPR006283">
    <property type="entry name" value="ThiL-like"/>
</dbReference>
<dbReference type="CDD" id="cd02194">
    <property type="entry name" value="ThiL"/>
    <property type="match status" value="1"/>
</dbReference>
<dbReference type="SUPFAM" id="SSF56042">
    <property type="entry name" value="PurM C-terminal domain-like"/>
    <property type="match status" value="1"/>
</dbReference>
<comment type="miscellaneous">
    <text evidence="1">Reaction mechanism of ThiL seems to utilize a direct, inline transfer of the gamma-phosphate of ATP to TMP rather than a phosphorylated enzyme intermediate.</text>
</comment>
<keyword evidence="1" id="KW-0460">Magnesium</keyword>
<dbReference type="GO" id="GO:0009228">
    <property type="term" value="P:thiamine biosynthetic process"/>
    <property type="evidence" value="ECO:0007669"/>
    <property type="project" value="UniProtKB-KW"/>
</dbReference>
<keyword evidence="1 4" id="KW-0418">Kinase</keyword>
<reference evidence="5" key="1">
    <citation type="submission" date="2016-09" db="EMBL/GenBank/DDBJ databases">
        <authorList>
            <person name="Varghese N."/>
            <person name="Submissions S."/>
        </authorList>
    </citation>
    <scope>NUCLEOTIDE SEQUENCE [LARGE SCALE GENOMIC DNA]</scope>
    <source>
        <strain evidence="5">S5</strain>
    </source>
</reference>
<feature type="binding site" evidence="1">
    <location>
        <position position="43"/>
    </location>
    <ligand>
        <name>Mg(2+)</name>
        <dbReference type="ChEBI" id="CHEBI:18420"/>
        <label>2</label>
    </ligand>
</feature>
<keyword evidence="1" id="KW-0547">Nucleotide-binding</keyword>
<dbReference type="STRING" id="1612202.SAMN05421734_104213"/>
<dbReference type="OrthoDB" id="9802811at2"/>
<feature type="binding site" evidence="1">
    <location>
        <position position="50"/>
    </location>
    <ligand>
        <name>substrate</name>
    </ligand>
</feature>
<keyword evidence="1" id="KW-0479">Metal-binding</keyword>
<dbReference type="Gene3D" id="3.90.650.10">
    <property type="entry name" value="PurM-like C-terminal domain"/>
    <property type="match status" value="1"/>
</dbReference>
<protein>
    <recommendedName>
        <fullName evidence="1">Thiamine-monophosphate kinase</fullName>
        <shortName evidence="1">TMP kinase</shortName>
        <shortName evidence="1">Thiamine-phosphate kinase</shortName>
        <ecNumber evidence="1">2.7.4.16</ecNumber>
    </recommendedName>
</protein>
<gene>
    <name evidence="1" type="primary">thiL</name>
    <name evidence="4" type="ORF">SAMN05421734_104213</name>
</gene>
<organism evidence="4 5">
    <name type="scientific">Pelagirhabdus alkalitolerans</name>
    <dbReference type="NCBI Taxonomy" id="1612202"/>
    <lineage>
        <taxon>Bacteria</taxon>
        <taxon>Bacillati</taxon>
        <taxon>Bacillota</taxon>
        <taxon>Bacilli</taxon>
        <taxon>Bacillales</taxon>
        <taxon>Bacillaceae</taxon>
        <taxon>Pelagirhabdus</taxon>
    </lineage>
</organism>
<dbReference type="Gene3D" id="3.30.1330.10">
    <property type="entry name" value="PurM-like, N-terminal domain"/>
    <property type="match status" value="1"/>
</dbReference>
<comment type="similarity">
    <text evidence="1">Belongs to the thiamine-monophosphate kinase family.</text>
</comment>